<name>A0ABT6HGA0_9ACTN</name>
<accession>A0ABT6HGA0</accession>
<sequence length="153" mass="16079">MSENDTPIRPGTGEAERPVTLLRDIVRAAIDKPGENLRSLSARAVDPETGQKIAHNTLPKIASGEGYRRERWIVGAVAAATGLPLETVQAAASAEWTGLDVAKLRTSKPGATVVVAYAEGTNPHDLPVLQEKLKELGLGNLRILPEGGGDGVS</sequence>
<dbReference type="Proteomes" id="UP001223144">
    <property type="component" value="Unassembled WGS sequence"/>
</dbReference>
<reference evidence="1 2" key="1">
    <citation type="submission" date="2023-04" db="EMBL/GenBank/DDBJ databases">
        <title>Streptomyces chengmaiensis sp. nov. isolated from the stem of mangrove plant in Hainan.</title>
        <authorList>
            <person name="Huang X."/>
            <person name="Zhou S."/>
            <person name="Chu X."/>
            <person name="Xie Y."/>
            <person name="Lin Y."/>
        </authorList>
    </citation>
    <scope>NUCLEOTIDE SEQUENCE [LARGE SCALE GENOMIC DNA]</scope>
    <source>
        <strain evidence="1 2">HNM0663</strain>
    </source>
</reference>
<protein>
    <submittedName>
        <fullName evidence="1">Uncharacterized protein</fullName>
    </submittedName>
</protein>
<evidence type="ECO:0000313" key="2">
    <source>
        <dbReference type="Proteomes" id="UP001223144"/>
    </source>
</evidence>
<evidence type="ECO:0000313" key="1">
    <source>
        <dbReference type="EMBL" id="MDH2387606.1"/>
    </source>
</evidence>
<gene>
    <name evidence="1" type="ORF">QCN29_02145</name>
</gene>
<dbReference type="EMBL" id="JARWBG010000002">
    <property type="protein sequence ID" value="MDH2387606.1"/>
    <property type="molecule type" value="Genomic_DNA"/>
</dbReference>
<organism evidence="1 2">
    <name type="scientific">Streptomyces chengmaiensis</name>
    <dbReference type="NCBI Taxonomy" id="3040919"/>
    <lineage>
        <taxon>Bacteria</taxon>
        <taxon>Bacillati</taxon>
        <taxon>Actinomycetota</taxon>
        <taxon>Actinomycetes</taxon>
        <taxon>Kitasatosporales</taxon>
        <taxon>Streptomycetaceae</taxon>
        <taxon>Streptomyces</taxon>
    </lineage>
</organism>
<keyword evidence="2" id="KW-1185">Reference proteome</keyword>
<proteinExistence type="predicted"/>
<dbReference type="RefSeq" id="WP_279925792.1">
    <property type="nucleotide sequence ID" value="NZ_JARWBG010000002.1"/>
</dbReference>
<comment type="caution">
    <text evidence="1">The sequence shown here is derived from an EMBL/GenBank/DDBJ whole genome shotgun (WGS) entry which is preliminary data.</text>
</comment>